<dbReference type="AlphaFoldDB" id="A0AAD7C3N2"/>
<keyword evidence="1" id="KW-0175">Coiled coil</keyword>
<evidence type="ECO:0000313" key="4">
    <source>
        <dbReference type="Proteomes" id="UP001221142"/>
    </source>
</evidence>
<proteinExistence type="predicted"/>
<name>A0AAD7C3N2_9AGAR</name>
<gene>
    <name evidence="3" type="ORF">FB45DRAFT_1023092</name>
</gene>
<protein>
    <submittedName>
        <fullName evidence="3">Uncharacterized protein</fullName>
    </submittedName>
</protein>
<accession>A0AAD7C3N2</accession>
<evidence type="ECO:0000313" key="3">
    <source>
        <dbReference type="EMBL" id="KAJ7638286.1"/>
    </source>
</evidence>
<dbReference type="Proteomes" id="UP001221142">
    <property type="component" value="Unassembled WGS sequence"/>
</dbReference>
<comment type="caution">
    <text evidence="3">The sequence shown here is derived from an EMBL/GenBank/DDBJ whole genome shotgun (WGS) entry which is preliminary data.</text>
</comment>
<evidence type="ECO:0000256" key="1">
    <source>
        <dbReference type="SAM" id="Coils"/>
    </source>
</evidence>
<organism evidence="3 4">
    <name type="scientific">Roridomyces roridus</name>
    <dbReference type="NCBI Taxonomy" id="1738132"/>
    <lineage>
        <taxon>Eukaryota</taxon>
        <taxon>Fungi</taxon>
        <taxon>Dikarya</taxon>
        <taxon>Basidiomycota</taxon>
        <taxon>Agaricomycotina</taxon>
        <taxon>Agaricomycetes</taxon>
        <taxon>Agaricomycetidae</taxon>
        <taxon>Agaricales</taxon>
        <taxon>Marasmiineae</taxon>
        <taxon>Mycenaceae</taxon>
        <taxon>Roridomyces</taxon>
    </lineage>
</organism>
<evidence type="ECO:0000256" key="2">
    <source>
        <dbReference type="SAM" id="MobiDB-lite"/>
    </source>
</evidence>
<feature type="compositionally biased region" description="Polar residues" evidence="2">
    <location>
        <begin position="972"/>
        <end position="996"/>
    </location>
</feature>
<feature type="region of interest" description="Disordered" evidence="2">
    <location>
        <begin position="972"/>
        <end position="1005"/>
    </location>
</feature>
<keyword evidence="4" id="KW-1185">Reference proteome</keyword>
<sequence>MSHRLSTSLSFSGLSDGLVAHGIPESSLPSLLKNVEIRSTNAFVEFFRCVDRNPGLGSAVIQLKLDLLDYHGAPTLESMVLSLRHLPCIEVFRLYAPMDLLKPLSESPSPVFPTLSCFLSCYNTRDVERFLRANSRLEDVAISPIKRCGDEFQNGPPFPLPSLQSFLGPPALAGTVLGGSRVDSPSIYWDDRNEDLPTILQHIAQSAVPVSELENMIPHWGAVSVKEIARQLPQLTTLRFRIVRGGMWKPRGCEEEDAAREAFKKDLAMALPCFESLVTLDLGQPAARDPVREEEARPLCALDLWRAGCPFAYDLPLLLDGFIFSDARKISAGFGLLSSTTFPCAGADLAWEDDGWLERPDGSTFAFTPPCNRKFAVEACTFHLHGTRIKNVGDEDDEVHEFTVYDPHTMKYPPFFINDTGYLYIFAASAGLENNPRLQTAGLVWFLGTFSLVAASSTSSPTFAASSQMTDESAKWRLSSLASHERIALVSTGLRLTTHDLCKAPDRARYVELRDVLRRTQEQEEEFAAIVRRLRAVDLAQRTAREIECKLVPQLLKATRLLLSSSTHIVITDIHSQLIFQVLASYELTQASSDSSFVHERIFVEPLEDGWTGLMGQKQFSESLRASSHAQGDADKKLPLQLEDALQHAVNARNDLGKTGELLKTMQKDLDNVNSELTRTKSSLENKRAELELEKTKHKQTDAKLQDISKKLHSVQGQLETQEARLKSTETDLRHAHAKLAAVTAKAEKSLAAKCTLVGIAQQELDRTRAELDNTRSELTMRANSLKDRTAELKNKEEQLESTETDLRHAQEKLAAVAKEAEKKLADVAAANEQLKRDALCNDMVKQELQACLERLTTADDAVNAHKEMMEDAEKARVNLSEQLKSLEPGPMADPLKISKHVQVDPAFDQVRVDMEAHTKGIEDAEKASELTSIRLSRSVDLQIQPAADQTFSDLLYSMDSGHEDFRFDTTDSTLSMTAGPSSTPWTAASNPQSHDTAGPASMATSSFTTAQSAFTLVTDPNGPPVTKCAKISYQDKYPGRPAFKFVDSAPKNLPNPQLARSQMSLMQPLPPAAELHSQPSTVALPHPPAGFSSWGHYYTEKGLSEYAEWQYHKGRGKQIEPRIRRLAAPLLDFTTGLLQQADSPEAGS</sequence>
<feature type="coiled-coil region" evidence="1">
    <location>
        <begin position="663"/>
        <end position="883"/>
    </location>
</feature>
<reference evidence="3" key="1">
    <citation type="submission" date="2023-03" db="EMBL/GenBank/DDBJ databases">
        <title>Massive genome expansion in bonnet fungi (Mycena s.s.) driven by repeated elements and novel gene families across ecological guilds.</title>
        <authorList>
            <consortium name="Lawrence Berkeley National Laboratory"/>
            <person name="Harder C.B."/>
            <person name="Miyauchi S."/>
            <person name="Viragh M."/>
            <person name="Kuo A."/>
            <person name="Thoen E."/>
            <person name="Andreopoulos B."/>
            <person name="Lu D."/>
            <person name="Skrede I."/>
            <person name="Drula E."/>
            <person name="Henrissat B."/>
            <person name="Morin E."/>
            <person name="Kohler A."/>
            <person name="Barry K."/>
            <person name="LaButti K."/>
            <person name="Morin E."/>
            <person name="Salamov A."/>
            <person name="Lipzen A."/>
            <person name="Mereny Z."/>
            <person name="Hegedus B."/>
            <person name="Baldrian P."/>
            <person name="Stursova M."/>
            <person name="Weitz H."/>
            <person name="Taylor A."/>
            <person name="Grigoriev I.V."/>
            <person name="Nagy L.G."/>
            <person name="Martin F."/>
            <person name="Kauserud H."/>
        </authorList>
    </citation>
    <scope>NUCLEOTIDE SEQUENCE</scope>
    <source>
        <strain evidence="3">9284</strain>
    </source>
</reference>
<dbReference type="EMBL" id="JARKIF010000005">
    <property type="protein sequence ID" value="KAJ7638286.1"/>
    <property type="molecule type" value="Genomic_DNA"/>
</dbReference>